<dbReference type="PRINTS" id="PR01243">
    <property type="entry name" value="NUCDPKINASE"/>
</dbReference>
<evidence type="ECO:0000256" key="10">
    <source>
        <dbReference type="PROSITE-ProRule" id="PRU00706"/>
    </source>
</evidence>
<proteinExistence type="inferred from homology"/>
<feature type="binding site" evidence="10">
    <location>
        <position position="88"/>
    </location>
    <ligand>
        <name>ATP</name>
        <dbReference type="ChEBI" id="CHEBI:30616"/>
    </ligand>
</feature>
<evidence type="ECO:0000256" key="4">
    <source>
        <dbReference type="ARBA" id="ARBA00022723"/>
    </source>
</evidence>
<dbReference type="PROSITE" id="PS00469">
    <property type="entry name" value="NDPK"/>
    <property type="match status" value="1"/>
</dbReference>
<dbReference type="Pfam" id="PF00334">
    <property type="entry name" value="NDK"/>
    <property type="match status" value="1"/>
</dbReference>
<dbReference type="InParanoid" id="E0VDW9"/>
<evidence type="ECO:0000313" key="16">
    <source>
        <dbReference type="Proteomes" id="UP000009046"/>
    </source>
</evidence>
<feature type="binding site" evidence="10">
    <location>
        <position position="118"/>
    </location>
    <ligand>
        <name>ATP</name>
        <dbReference type="ChEBI" id="CHEBI:30616"/>
    </ligand>
</feature>
<dbReference type="Gene3D" id="3.30.70.141">
    <property type="entry name" value="Nucleoside diphosphate kinase-like domain"/>
    <property type="match status" value="1"/>
</dbReference>
<dbReference type="SUPFAM" id="SSF54919">
    <property type="entry name" value="Nucleoside diphosphate kinase, NDK"/>
    <property type="match status" value="1"/>
</dbReference>
<evidence type="ECO:0000256" key="8">
    <source>
        <dbReference type="ARBA" id="ARBA00022842"/>
    </source>
</evidence>
<dbReference type="GO" id="GO:0006183">
    <property type="term" value="P:GTP biosynthetic process"/>
    <property type="evidence" value="ECO:0007669"/>
    <property type="project" value="InterPro"/>
</dbReference>
<feature type="domain" description="Nucleoside diphosphate kinase-like" evidence="13">
    <location>
        <begin position="3"/>
        <end position="144"/>
    </location>
</feature>
<dbReference type="SMART" id="SM00562">
    <property type="entry name" value="NDK"/>
    <property type="match status" value="1"/>
</dbReference>
<keyword evidence="6 12" id="KW-0418">Kinase</keyword>
<dbReference type="VEuPathDB" id="VectorBase:PHUM126160"/>
<dbReference type="EMBL" id="AAZO01001480">
    <property type="status" value="NOT_ANNOTATED_CDS"/>
    <property type="molecule type" value="Genomic_DNA"/>
</dbReference>
<gene>
    <name evidence="15" type="primary">8239328</name>
    <name evidence="14" type="ORF">Phum_PHUM126160</name>
</gene>
<dbReference type="STRING" id="121224.E0VDW9"/>
<dbReference type="EMBL" id="DS235088">
    <property type="protein sequence ID" value="EEB11575.1"/>
    <property type="molecule type" value="Genomic_DNA"/>
</dbReference>
<dbReference type="RefSeq" id="XP_002424313.1">
    <property type="nucleotide sequence ID" value="XM_002424268.1"/>
</dbReference>
<dbReference type="GO" id="GO:0005524">
    <property type="term" value="F:ATP binding"/>
    <property type="evidence" value="ECO:0007669"/>
    <property type="project" value="UniProtKB-KW"/>
</dbReference>
<dbReference type="GO" id="GO:0006241">
    <property type="term" value="P:CTP biosynthetic process"/>
    <property type="evidence" value="ECO:0007669"/>
    <property type="project" value="InterPro"/>
</dbReference>
<dbReference type="EnsemblMetazoa" id="PHUM126160-RA">
    <property type="protein sequence ID" value="PHUM126160-PA"/>
    <property type="gene ID" value="PHUM126160"/>
</dbReference>
<name>E0VDW9_PEDHC</name>
<feature type="binding site" evidence="10">
    <location>
        <position position="108"/>
    </location>
    <ligand>
        <name>ATP</name>
        <dbReference type="ChEBI" id="CHEBI:30616"/>
    </ligand>
</feature>
<evidence type="ECO:0000313" key="14">
    <source>
        <dbReference type="EMBL" id="EEB11575.1"/>
    </source>
</evidence>
<evidence type="ECO:0000256" key="3">
    <source>
        <dbReference type="ARBA" id="ARBA00022679"/>
    </source>
</evidence>
<evidence type="ECO:0000256" key="1">
    <source>
        <dbReference type="ARBA" id="ARBA00008142"/>
    </source>
</evidence>
<dbReference type="InterPro" id="IPR023005">
    <property type="entry name" value="Nucleoside_diP_kinase_AS"/>
</dbReference>
<dbReference type="OMA" id="WRKEECQ"/>
<evidence type="ECO:0000256" key="2">
    <source>
        <dbReference type="ARBA" id="ARBA00022490"/>
    </source>
</evidence>
<keyword evidence="8" id="KW-0460">Magnesium</keyword>
<dbReference type="GeneID" id="8239328"/>
<dbReference type="HOGENOM" id="CLU_060216_8_0_1"/>
<dbReference type="InterPro" id="IPR036850">
    <property type="entry name" value="NDK-like_dom_sf"/>
</dbReference>
<keyword evidence="2" id="KW-0963">Cytoplasm</keyword>
<dbReference type="eggNOG" id="KOG0888">
    <property type="taxonomic scope" value="Eukaryota"/>
</dbReference>
<dbReference type="FunCoup" id="E0VDW9">
    <property type="interactions" value="1688"/>
</dbReference>
<evidence type="ECO:0000259" key="13">
    <source>
        <dbReference type="SMART" id="SM00562"/>
    </source>
</evidence>
<dbReference type="OrthoDB" id="25346at2759"/>
<evidence type="ECO:0000256" key="7">
    <source>
        <dbReference type="ARBA" id="ARBA00022840"/>
    </source>
</evidence>
<evidence type="ECO:0000256" key="11">
    <source>
        <dbReference type="RuleBase" id="RU004011"/>
    </source>
</evidence>
<dbReference type="PANTHER" id="PTHR46161">
    <property type="entry name" value="NUCLEOSIDE DIPHOSPHATE KINASE"/>
    <property type="match status" value="1"/>
</dbReference>
<organism>
    <name type="scientific">Pediculus humanus subsp. corporis</name>
    <name type="common">Body louse</name>
    <dbReference type="NCBI Taxonomy" id="121224"/>
    <lineage>
        <taxon>Eukaryota</taxon>
        <taxon>Metazoa</taxon>
        <taxon>Ecdysozoa</taxon>
        <taxon>Arthropoda</taxon>
        <taxon>Hexapoda</taxon>
        <taxon>Insecta</taxon>
        <taxon>Pterygota</taxon>
        <taxon>Neoptera</taxon>
        <taxon>Paraneoptera</taxon>
        <taxon>Psocodea</taxon>
        <taxon>Troctomorpha</taxon>
        <taxon>Phthiraptera</taxon>
        <taxon>Anoplura</taxon>
        <taxon>Pediculidae</taxon>
        <taxon>Pediculus</taxon>
    </lineage>
</organism>
<dbReference type="GO" id="GO:0046872">
    <property type="term" value="F:metal ion binding"/>
    <property type="evidence" value="ECO:0007669"/>
    <property type="project" value="UniProtKB-KW"/>
</dbReference>
<dbReference type="InterPro" id="IPR001564">
    <property type="entry name" value="Nucleoside_diP_kinase"/>
</dbReference>
<feature type="binding site" evidence="10">
    <location>
        <position position="60"/>
    </location>
    <ligand>
        <name>ATP</name>
        <dbReference type="ChEBI" id="CHEBI:30616"/>
    </ligand>
</feature>
<dbReference type="GO" id="GO:0006228">
    <property type="term" value="P:UTP biosynthetic process"/>
    <property type="evidence" value="ECO:0007669"/>
    <property type="project" value="InterPro"/>
</dbReference>
<keyword evidence="16" id="KW-1185">Reference proteome</keyword>
<feature type="binding site" evidence="10">
    <location>
        <position position="11"/>
    </location>
    <ligand>
        <name>ATP</name>
        <dbReference type="ChEBI" id="CHEBI:30616"/>
    </ligand>
</feature>
<dbReference type="CTD" id="8239328"/>
<evidence type="ECO:0000256" key="5">
    <source>
        <dbReference type="ARBA" id="ARBA00022741"/>
    </source>
</evidence>
<dbReference type="PANTHER" id="PTHR46161:SF3">
    <property type="entry name" value="NUCLEOSIDE DIPHOSPHATE KINASE DDB_G0292928-RELATED"/>
    <property type="match status" value="1"/>
</dbReference>
<sequence>MKLELTFAIIKPHITSVPFRLQDIRNRILSNGFYIIKTKKETLNTSQAHEFYNEHKGKFFFNRLVTFMCSGPCYFHILARENAIEVWRTMMGPTKVFKTIFTHPDSIRGVHGLSDTRNATHGSDSKQSFEKEAKIFFPDFNSREWYAKEEIKFIEGNSLFDKDKFEHVTLKEQM</sequence>
<evidence type="ECO:0000313" key="15">
    <source>
        <dbReference type="EnsemblMetazoa" id="PHUM126160-PA"/>
    </source>
</evidence>
<accession>E0VDW9</accession>
<dbReference type="AlphaFoldDB" id="E0VDW9"/>
<dbReference type="EC" id="2.7.4.6" evidence="12"/>
<evidence type="ECO:0000256" key="9">
    <source>
        <dbReference type="ARBA" id="ARBA00023080"/>
    </source>
</evidence>
<comment type="similarity">
    <text evidence="1 10 11">Belongs to the NDK family.</text>
</comment>
<keyword evidence="4" id="KW-0479">Metal-binding</keyword>
<dbReference type="GO" id="GO:0004550">
    <property type="term" value="F:nucleoside diphosphate kinase activity"/>
    <property type="evidence" value="ECO:0007669"/>
    <property type="project" value="UniProtKB-EC"/>
</dbReference>
<keyword evidence="5 12" id="KW-0547">Nucleotide-binding</keyword>
<keyword evidence="7 12" id="KW-0067">ATP-binding</keyword>
<keyword evidence="9" id="KW-0546">Nucleotide metabolism</keyword>
<dbReference type="PROSITE" id="PS51374">
    <property type="entry name" value="NDPK_LIKE"/>
    <property type="match status" value="1"/>
</dbReference>
<feature type="active site" description="Pros-phosphohistidine intermediate" evidence="10">
    <location>
        <position position="121"/>
    </location>
</feature>
<evidence type="ECO:0000256" key="6">
    <source>
        <dbReference type="ARBA" id="ARBA00022777"/>
    </source>
</evidence>
<dbReference type="Proteomes" id="UP000009046">
    <property type="component" value="Unassembled WGS sequence"/>
</dbReference>
<reference evidence="15" key="3">
    <citation type="submission" date="2021-02" db="UniProtKB">
        <authorList>
            <consortium name="EnsemblMetazoa"/>
        </authorList>
    </citation>
    <scope>IDENTIFICATION</scope>
    <source>
        <strain evidence="15">USDA</strain>
    </source>
</reference>
<keyword evidence="3 12" id="KW-0808">Transferase</keyword>
<reference evidence="14" key="1">
    <citation type="submission" date="2007-04" db="EMBL/GenBank/DDBJ databases">
        <title>Annotation of Pediculus humanus corporis strain USDA.</title>
        <authorList>
            <person name="Kirkness E."/>
            <person name="Hannick L."/>
            <person name="Hass B."/>
            <person name="Bruggner R."/>
            <person name="Lawson D."/>
            <person name="Bidwell S."/>
            <person name="Joardar V."/>
            <person name="Caler E."/>
            <person name="Walenz B."/>
            <person name="Inman J."/>
            <person name="Schobel S."/>
            <person name="Galinsky K."/>
            <person name="Amedeo P."/>
            <person name="Strausberg R."/>
        </authorList>
    </citation>
    <scope>NUCLEOTIDE SEQUENCE</scope>
    <source>
        <strain evidence="14">USDA</strain>
    </source>
</reference>
<feature type="binding site" evidence="10">
    <location>
        <position position="94"/>
    </location>
    <ligand>
        <name>ATP</name>
        <dbReference type="ChEBI" id="CHEBI:30616"/>
    </ligand>
</feature>
<reference evidence="14" key="2">
    <citation type="submission" date="2007-04" db="EMBL/GenBank/DDBJ databases">
        <title>The genome of the human body louse.</title>
        <authorList>
            <consortium name="The Human Body Louse Genome Consortium"/>
            <person name="Kirkness E."/>
            <person name="Walenz B."/>
            <person name="Hass B."/>
            <person name="Bruggner R."/>
            <person name="Strausberg R."/>
        </authorList>
    </citation>
    <scope>NUCLEOTIDE SEQUENCE</scope>
    <source>
        <strain evidence="14">USDA</strain>
    </source>
</reference>
<dbReference type="KEGG" id="phu:Phum_PHUM126160"/>
<dbReference type="InterPro" id="IPR034907">
    <property type="entry name" value="NDK-like_dom"/>
</dbReference>
<comment type="catalytic activity">
    <reaction evidence="12">
        <text>a 2'-deoxyribonucleoside 5'-diphosphate + ATP = a 2'-deoxyribonucleoside 5'-triphosphate + ADP</text>
        <dbReference type="Rhea" id="RHEA:44640"/>
        <dbReference type="ChEBI" id="CHEBI:30616"/>
        <dbReference type="ChEBI" id="CHEBI:61560"/>
        <dbReference type="ChEBI" id="CHEBI:73316"/>
        <dbReference type="ChEBI" id="CHEBI:456216"/>
        <dbReference type="EC" id="2.7.4.6"/>
    </reaction>
</comment>
<protein>
    <recommendedName>
        <fullName evidence="12">Nucleoside diphosphate kinase</fullName>
        <ecNumber evidence="12">2.7.4.6</ecNumber>
    </recommendedName>
</protein>
<evidence type="ECO:0000256" key="12">
    <source>
        <dbReference type="RuleBase" id="RU004013"/>
    </source>
</evidence>